<sequence length="42" mass="4335">MAALAPQRLIERGVGLHEAAVLLPGFDRASPVGTTMIAPLHG</sequence>
<protein>
    <submittedName>
        <fullName evidence="1">Uncharacterized protein</fullName>
    </submittedName>
</protein>
<comment type="caution">
    <text evidence="1">The sequence shown here is derived from an EMBL/GenBank/DDBJ whole genome shotgun (WGS) entry which is preliminary data.</text>
</comment>
<gene>
    <name evidence="1" type="ORF">J2Z77_003110</name>
</gene>
<accession>A0ABS4L5C7</accession>
<name>A0ABS4L5C7_STRAV</name>
<evidence type="ECO:0000313" key="1">
    <source>
        <dbReference type="EMBL" id="MBP2037310.1"/>
    </source>
</evidence>
<dbReference type="RefSeq" id="WP_268251392.1">
    <property type="nucleotide sequence ID" value="NZ_BMVL01000003.1"/>
</dbReference>
<evidence type="ECO:0000313" key="2">
    <source>
        <dbReference type="Proteomes" id="UP001519310"/>
    </source>
</evidence>
<keyword evidence="2" id="KW-1185">Reference proteome</keyword>
<proteinExistence type="predicted"/>
<organism evidence="1 2">
    <name type="scientific">Streptomyces avidinii</name>
    <dbReference type="NCBI Taxonomy" id="1895"/>
    <lineage>
        <taxon>Bacteria</taxon>
        <taxon>Bacillati</taxon>
        <taxon>Actinomycetota</taxon>
        <taxon>Actinomycetes</taxon>
        <taxon>Kitasatosporales</taxon>
        <taxon>Streptomycetaceae</taxon>
        <taxon>Streptomyces</taxon>
    </lineage>
</organism>
<dbReference type="Proteomes" id="UP001519310">
    <property type="component" value="Unassembled WGS sequence"/>
</dbReference>
<dbReference type="EMBL" id="JAGGLQ010000004">
    <property type="protein sequence ID" value="MBP2037310.1"/>
    <property type="molecule type" value="Genomic_DNA"/>
</dbReference>
<reference evidence="1 2" key="1">
    <citation type="submission" date="2021-03" db="EMBL/GenBank/DDBJ databases">
        <title>Genomic Encyclopedia of Type Strains, Phase IV (KMG-IV): sequencing the most valuable type-strain genomes for metagenomic binning, comparative biology and taxonomic classification.</title>
        <authorList>
            <person name="Goeker M."/>
        </authorList>
    </citation>
    <scope>NUCLEOTIDE SEQUENCE [LARGE SCALE GENOMIC DNA]</scope>
    <source>
        <strain evidence="1 2">DSM 40526</strain>
    </source>
</reference>